<dbReference type="GO" id="GO:0070336">
    <property type="term" value="F:flap-structured DNA binding"/>
    <property type="evidence" value="ECO:0007669"/>
    <property type="project" value="TreeGrafter"/>
</dbReference>
<keyword evidence="1" id="KW-0464">Manganese</keyword>
<evidence type="ECO:0000313" key="3">
    <source>
        <dbReference type="EMBL" id="VFU59454.1"/>
    </source>
</evidence>
<comment type="similarity">
    <text evidence="1">Belongs to the FAN1 family.</text>
</comment>
<dbReference type="EC" id="3.1.4.1" evidence="1"/>
<dbReference type="GO" id="GO:0008409">
    <property type="term" value="F:5'-3' exonuclease activity"/>
    <property type="evidence" value="ECO:0007669"/>
    <property type="project" value="TreeGrafter"/>
</dbReference>
<dbReference type="PANTHER" id="PTHR15749">
    <property type="entry name" value="FANCONI-ASSOCIATED NUCLEASE 1"/>
    <property type="match status" value="1"/>
</dbReference>
<feature type="domain" description="Fanconi-associated nuclease 1-like winged-helix" evidence="2">
    <location>
        <begin position="49"/>
        <end position="120"/>
    </location>
</feature>
<dbReference type="GO" id="GO:0005634">
    <property type="term" value="C:nucleus"/>
    <property type="evidence" value="ECO:0007669"/>
    <property type="project" value="UniProtKB-SubCell"/>
</dbReference>
<keyword evidence="1" id="KW-0460">Magnesium</keyword>
<name>A0A6N2MYM7_SALVM</name>
<protein>
    <recommendedName>
        <fullName evidence="1">Fanconi-associated nuclease</fullName>
        <ecNumber evidence="1">3.1.4.1</ecNumber>
    </recommendedName>
</protein>
<organism evidence="3">
    <name type="scientific">Salix viminalis</name>
    <name type="common">Common osier</name>
    <name type="synonym">Basket willow</name>
    <dbReference type="NCBI Taxonomy" id="40686"/>
    <lineage>
        <taxon>Eukaryota</taxon>
        <taxon>Viridiplantae</taxon>
        <taxon>Streptophyta</taxon>
        <taxon>Embryophyta</taxon>
        <taxon>Tracheophyta</taxon>
        <taxon>Spermatophyta</taxon>
        <taxon>Magnoliopsida</taxon>
        <taxon>eudicotyledons</taxon>
        <taxon>Gunneridae</taxon>
        <taxon>Pentapetalae</taxon>
        <taxon>rosids</taxon>
        <taxon>fabids</taxon>
        <taxon>Malpighiales</taxon>
        <taxon>Salicaceae</taxon>
        <taxon>Saliceae</taxon>
        <taxon>Salix</taxon>
    </lineage>
</organism>
<keyword evidence="1" id="KW-0227">DNA damage</keyword>
<keyword evidence="1" id="KW-0479">Metal-binding</keyword>
<evidence type="ECO:0000259" key="2">
    <source>
        <dbReference type="Pfam" id="PF21315"/>
    </source>
</evidence>
<keyword evidence="1" id="KW-0540">Nuclease</keyword>
<dbReference type="GO" id="GO:0004528">
    <property type="term" value="F:phosphodiesterase I activity"/>
    <property type="evidence" value="ECO:0007669"/>
    <property type="project" value="UniProtKB-EC"/>
</dbReference>
<comment type="catalytic activity">
    <reaction evidence="1">
        <text>Hydrolytically removes 5'-nucleotides successively from the 3'-hydroxy termini of 3'-hydroxy-terminated oligonucleotides.</text>
        <dbReference type="EC" id="3.1.4.1"/>
    </reaction>
</comment>
<keyword evidence="1" id="KW-0539">Nucleus</keyword>
<accession>A0A6N2MYM7</accession>
<reference evidence="3" key="1">
    <citation type="submission" date="2019-03" db="EMBL/GenBank/DDBJ databases">
        <authorList>
            <person name="Mank J."/>
            <person name="Almeida P."/>
        </authorList>
    </citation>
    <scope>NUCLEOTIDE SEQUENCE</scope>
    <source>
        <strain evidence="3">78183</strain>
    </source>
</reference>
<sequence>MFNKSCYNAIKTIMKLRTSLVHGKMFFMWLIYQELFTCMTKYQQTLWVLIQEVLKSNPHLFTNDEKIFLESFISLPDDSQRLFVRLYTRKGPWFRLSSISYPEVSDSRQAIKDLSAMGYMCSFKGVDELEENDMEQILNLLTVSELREIASIPFLPSAILDRTEICIKITSKADSLIWRTERLFFLNGEQDLSAFLLVDLGIIKYPAYHCIISEQIFSARSDLIAYEEATEVAQMMDESLDENKSESVLRCIKIADSRMSHTEATHTSATESVTAFFSCFSASWVYSKVVFLGVSFLERERRMQLSC</sequence>
<dbReference type="InterPro" id="IPR033315">
    <property type="entry name" value="Fan1-like"/>
</dbReference>
<dbReference type="AlphaFoldDB" id="A0A6N2MYM7"/>
<dbReference type="GO" id="GO:0017108">
    <property type="term" value="F:5'-flap endonuclease activity"/>
    <property type="evidence" value="ECO:0007669"/>
    <property type="project" value="TreeGrafter"/>
</dbReference>
<dbReference type="GO" id="GO:0046872">
    <property type="term" value="F:metal ion binding"/>
    <property type="evidence" value="ECO:0007669"/>
    <property type="project" value="UniProtKB-KW"/>
</dbReference>
<dbReference type="EMBL" id="CAADRP010002040">
    <property type="protein sequence ID" value="VFU59454.1"/>
    <property type="molecule type" value="Genomic_DNA"/>
</dbReference>
<keyword evidence="1" id="KW-0378">Hydrolase</keyword>
<gene>
    <name evidence="3" type="ORF">SVIM_LOCUS437935</name>
</gene>
<dbReference type="InterPro" id="IPR049125">
    <property type="entry name" value="FAN1-like_WH"/>
</dbReference>
<comment type="subcellular location">
    <subcellularLocation>
        <location evidence="1">Nucleus</location>
    </subcellularLocation>
</comment>
<dbReference type="GO" id="GO:0036297">
    <property type="term" value="P:interstrand cross-link repair"/>
    <property type="evidence" value="ECO:0007669"/>
    <property type="project" value="InterPro"/>
</dbReference>
<keyword evidence="1" id="KW-0234">DNA repair</keyword>
<dbReference type="PANTHER" id="PTHR15749:SF4">
    <property type="entry name" value="FANCONI-ASSOCIATED NUCLEASE 1"/>
    <property type="match status" value="1"/>
</dbReference>
<comment type="cofactor">
    <cofactor evidence="1">
        <name>Mg(2+)</name>
        <dbReference type="ChEBI" id="CHEBI:18420"/>
    </cofactor>
    <cofactor evidence="1">
        <name>Mn(2+)</name>
        <dbReference type="ChEBI" id="CHEBI:29035"/>
    </cofactor>
</comment>
<proteinExistence type="inferred from homology"/>
<dbReference type="Pfam" id="PF21315">
    <property type="entry name" value="FAN1_HTH"/>
    <property type="match status" value="1"/>
</dbReference>
<evidence type="ECO:0000256" key="1">
    <source>
        <dbReference type="RuleBase" id="RU365033"/>
    </source>
</evidence>
<comment type="function">
    <text evidence="1">Nuclease required for the repair of DNA interstrand cross-links (ICL). Acts as a 5'-3' exonuclease that anchors at a cut end of DNA and cleaves DNA successively at every third nucleotide, allowing to excise an ICL from one strand through flanking incisions.</text>
</comment>